<dbReference type="Proteomes" id="UP000596739">
    <property type="component" value="Unassembled WGS sequence"/>
</dbReference>
<sequence length="366" mass="43381">MKLNLRIEVITILYRECRFRTALTMFKEVKPDIKNSEVFNILGGISNSLYAYDVGNLQFYILSGGCERLRTENYFDYFNIIHEKVQISDFLQGDKDFDRYFYILPLMATMLNTYEFANADKSFLGCSFEMIYSYSKEENKLFFEPMDKENGKFEWIYTTELLKLNEYKNDLIGDYVVYKVLKEDFISNRSINHYINMPLKNLVIDNLSNILYDYKDYEKFPGVRGDIAYTNLIKHFSKLKEVVQSKGNYKNYNALLKYYKVQIIYLRNLILSGTDTFYRGEFIDTLKDLNATLVDFDGDKYIKDFEQSGKIWRNIGRLLMQLYIDITEEKVDKLLAYLKALQKIEIKSFENILDDLGYFSQKVSNI</sequence>
<organism evidence="1 2">
    <name type="scientific">Clostridium yunnanense</name>
    <dbReference type="NCBI Taxonomy" id="2800325"/>
    <lineage>
        <taxon>Bacteria</taxon>
        <taxon>Bacillati</taxon>
        <taxon>Bacillota</taxon>
        <taxon>Clostridia</taxon>
        <taxon>Eubacteriales</taxon>
        <taxon>Clostridiaceae</taxon>
        <taxon>Clostridium</taxon>
    </lineage>
</organism>
<dbReference type="RefSeq" id="WP_200270756.1">
    <property type="nucleotide sequence ID" value="NZ_JAENHN010000043.1"/>
</dbReference>
<name>A0ABS1ERL0_9CLOT</name>
<evidence type="ECO:0000313" key="2">
    <source>
        <dbReference type="Proteomes" id="UP000596739"/>
    </source>
</evidence>
<protein>
    <recommendedName>
        <fullName evidence="3">Butirosin biosynthesis protein H N-terminal domain-containing protein</fullName>
    </recommendedName>
</protein>
<keyword evidence="2" id="KW-1185">Reference proteome</keyword>
<evidence type="ECO:0008006" key="3">
    <source>
        <dbReference type="Google" id="ProtNLM"/>
    </source>
</evidence>
<dbReference type="EMBL" id="JAENHN010000043">
    <property type="protein sequence ID" value="MBK1811999.1"/>
    <property type="molecule type" value="Genomic_DNA"/>
</dbReference>
<gene>
    <name evidence="1" type="ORF">JHL18_15360</name>
</gene>
<comment type="caution">
    <text evidence="1">The sequence shown here is derived from an EMBL/GenBank/DDBJ whole genome shotgun (WGS) entry which is preliminary data.</text>
</comment>
<reference evidence="2" key="1">
    <citation type="submission" date="2021-01" db="EMBL/GenBank/DDBJ databases">
        <title>Genome public.</title>
        <authorList>
            <person name="Liu C."/>
            <person name="Sun Q."/>
        </authorList>
    </citation>
    <scope>NUCLEOTIDE SEQUENCE [LARGE SCALE GENOMIC DNA]</scope>
    <source>
        <strain evidence="2">YIM B02505</strain>
    </source>
</reference>
<accession>A0ABS1ERL0</accession>
<evidence type="ECO:0000313" key="1">
    <source>
        <dbReference type="EMBL" id="MBK1811999.1"/>
    </source>
</evidence>
<proteinExistence type="predicted"/>